<evidence type="ECO:0000313" key="2">
    <source>
        <dbReference type="EMBL" id="GAJ01931.1"/>
    </source>
</evidence>
<dbReference type="AlphaFoldDB" id="X1UPV1"/>
<feature type="non-terminal residue" evidence="2">
    <location>
        <position position="46"/>
    </location>
</feature>
<dbReference type="PROSITE" id="PS00180">
    <property type="entry name" value="GLNA_1"/>
    <property type="match status" value="1"/>
</dbReference>
<organism evidence="2">
    <name type="scientific">marine sediment metagenome</name>
    <dbReference type="NCBI Taxonomy" id="412755"/>
    <lineage>
        <taxon>unclassified sequences</taxon>
        <taxon>metagenomes</taxon>
        <taxon>ecological metagenomes</taxon>
    </lineage>
</organism>
<name>X1UPV1_9ZZZZ</name>
<dbReference type="GO" id="GO:0004356">
    <property type="term" value="F:glutamine synthetase activity"/>
    <property type="evidence" value="ECO:0007669"/>
    <property type="project" value="InterPro"/>
</dbReference>
<reference evidence="2" key="1">
    <citation type="journal article" date="2014" name="Front. Microbiol.">
        <title>High frequency of phylogenetically diverse reductive dehalogenase-homologous genes in deep subseafloor sedimentary metagenomes.</title>
        <authorList>
            <person name="Kawai M."/>
            <person name="Futagami T."/>
            <person name="Toyoda A."/>
            <person name="Takaki Y."/>
            <person name="Nishi S."/>
            <person name="Hori S."/>
            <person name="Arai W."/>
            <person name="Tsubouchi T."/>
            <person name="Morono Y."/>
            <person name="Uchiyama I."/>
            <person name="Ito T."/>
            <person name="Fujiyama A."/>
            <person name="Inagaki F."/>
            <person name="Takami H."/>
        </authorList>
    </citation>
    <scope>NUCLEOTIDE SEQUENCE</scope>
    <source>
        <strain evidence="2">Expedition CK06-06</strain>
    </source>
</reference>
<dbReference type="Gene3D" id="3.10.20.70">
    <property type="entry name" value="Glutamine synthetase, N-terminal domain"/>
    <property type="match status" value="1"/>
</dbReference>
<proteinExistence type="predicted"/>
<dbReference type="Pfam" id="PF03951">
    <property type="entry name" value="Gln-synt_N"/>
    <property type="match status" value="1"/>
</dbReference>
<dbReference type="InterPro" id="IPR036651">
    <property type="entry name" value="Gln_synt_N_sf"/>
</dbReference>
<dbReference type="EMBL" id="BARW01017445">
    <property type="protein sequence ID" value="GAJ01931.1"/>
    <property type="molecule type" value="Genomic_DNA"/>
</dbReference>
<dbReference type="InterPro" id="IPR008147">
    <property type="entry name" value="Gln_synt_N"/>
</dbReference>
<accession>X1UPV1</accession>
<dbReference type="SUPFAM" id="SSF54368">
    <property type="entry name" value="Glutamine synthetase, N-terminal domain"/>
    <property type="match status" value="1"/>
</dbReference>
<dbReference type="InterPro" id="IPR027302">
    <property type="entry name" value="Gln_synth_N_conserv_site"/>
</dbReference>
<comment type="caution">
    <text evidence="2">The sequence shown here is derived from an EMBL/GenBank/DDBJ whole genome shotgun (WGS) entry which is preliminary data.</text>
</comment>
<evidence type="ECO:0000259" key="1">
    <source>
        <dbReference type="Pfam" id="PF03951"/>
    </source>
</evidence>
<sequence>MPLSFAKGFGIKVIVLFSEGIGFDGSSYGFLTVEKSDMVFVPDMST</sequence>
<protein>
    <recommendedName>
        <fullName evidence="1">GS beta-grasp domain-containing protein</fullName>
    </recommendedName>
</protein>
<dbReference type="GO" id="GO:0006542">
    <property type="term" value="P:glutamine biosynthetic process"/>
    <property type="evidence" value="ECO:0007669"/>
    <property type="project" value="InterPro"/>
</dbReference>
<gene>
    <name evidence="2" type="ORF">S12H4_30138</name>
</gene>
<feature type="domain" description="GS beta-grasp" evidence="1">
    <location>
        <begin position="16"/>
        <end position="46"/>
    </location>
</feature>